<dbReference type="Proteomes" id="UP000618754">
    <property type="component" value="Unassembled WGS sequence"/>
</dbReference>
<organism evidence="1 2">
    <name type="scientific">Mucilaginibacter rigui</name>
    <dbReference type="NCBI Taxonomy" id="534635"/>
    <lineage>
        <taxon>Bacteria</taxon>
        <taxon>Pseudomonadati</taxon>
        <taxon>Bacteroidota</taxon>
        <taxon>Sphingobacteriia</taxon>
        <taxon>Sphingobacteriales</taxon>
        <taxon>Sphingobacteriaceae</taxon>
        <taxon>Mucilaginibacter</taxon>
    </lineage>
</organism>
<comment type="caution">
    <text evidence="1">The sequence shown here is derived from an EMBL/GenBank/DDBJ whole genome shotgun (WGS) entry which is preliminary data.</text>
</comment>
<evidence type="ECO:0000313" key="2">
    <source>
        <dbReference type="Proteomes" id="UP000618754"/>
    </source>
</evidence>
<sequence length="291" mass="34152">MLTEKEILSNLDNTYKLGDYFQFVQLGYPYSCLIDSRLNVFRGDDERWAIAIERLGYNERSAAIELEIYYYGNCLVNLEEYNNQKSNYYTLRNIDPDSFFETTDGPELLPDAKYWLLKEKKVSLSANVKDYKTNGIKLLEYEPGQIRVEEAARLAVISQSEVFRAADDELFKSIPVDLKKILVLNEWHHKDFLEISHTPISDEHLKYTYEYNKDINGGVAHVDFETFEKLLREQEQRMANTNKRNRNKKRPGAYETWKQIAKVIITGDKSFYQPTLKANSHWKNWLDSGVL</sequence>
<dbReference type="InterPro" id="IPR054272">
    <property type="entry name" value="DUF7003"/>
</dbReference>
<dbReference type="EMBL" id="JACWMW010000001">
    <property type="protein sequence ID" value="MBD1384186.1"/>
    <property type="molecule type" value="Genomic_DNA"/>
</dbReference>
<accession>A0ABR7X0R5</accession>
<dbReference type="Pfam" id="PF22535">
    <property type="entry name" value="DUF7003"/>
    <property type="match status" value="1"/>
</dbReference>
<reference evidence="1 2" key="1">
    <citation type="submission" date="2020-09" db="EMBL/GenBank/DDBJ databases">
        <title>Novel species of Mucilaginibacter isolated from a glacier on the Tibetan Plateau.</title>
        <authorList>
            <person name="Liu Q."/>
            <person name="Xin Y.-H."/>
        </authorList>
    </citation>
    <scope>NUCLEOTIDE SEQUENCE [LARGE SCALE GENOMIC DNA]</scope>
    <source>
        <strain evidence="1 2">CGMCC 1.13878</strain>
    </source>
</reference>
<proteinExistence type="predicted"/>
<gene>
    <name evidence="1" type="ORF">IDJ75_02760</name>
</gene>
<keyword evidence="2" id="KW-1185">Reference proteome</keyword>
<evidence type="ECO:0000313" key="1">
    <source>
        <dbReference type="EMBL" id="MBD1384186.1"/>
    </source>
</evidence>
<dbReference type="RefSeq" id="WP_191174078.1">
    <property type="nucleotide sequence ID" value="NZ_JACWMW010000001.1"/>
</dbReference>
<protein>
    <submittedName>
        <fullName evidence="1">Uncharacterized protein</fullName>
    </submittedName>
</protein>
<name>A0ABR7X0R5_9SPHI</name>